<sequence length="66" mass="6967">SPFKYWVGGPWKSFIARRPCPQRVSAACMGSGSCTVLIFSCPASATLAGQALFLSFICANPNPNGQ</sequence>
<proteinExistence type="predicted"/>
<accession>A0A9P6JRH8</accession>
<evidence type="ECO:0000313" key="2">
    <source>
        <dbReference type="Proteomes" id="UP000807306"/>
    </source>
</evidence>
<dbReference type="Proteomes" id="UP000807306">
    <property type="component" value="Unassembled WGS sequence"/>
</dbReference>
<protein>
    <submittedName>
        <fullName evidence="1">Uncharacterized protein</fullName>
    </submittedName>
</protein>
<feature type="non-terminal residue" evidence="1">
    <location>
        <position position="1"/>
    </location>
</feature>
<reference evidence="1" key="1">
    <citation type="submission" date="2020-11" db="EMBL/GenBank/DDBJ databases">
        <authorList>
            <consortium name="DOE Joint Genome Institute"/>
            <person name="Ahrendt S."/>
            <person name="Riley R."/>
            <person name="Andreopoulos W."/>
            <person name="Labutti K."/>
            <person name="Pangilinan J."/>
            <person name="Ruiz-Duenas F.J."/>
            <person name="Barrasa J.M."/>
            <person name="Sanchez-Garcia M."/>
            <person name="Camarero S."/>
            <person name="Miyauchi S."/>
            <person name="Serrano A."/>
            <person name="Linde D."/>
            <person name="Babiker R."/>
            <person name="Drula E."/>
            <person name="Ayuso-Fernandez I."/>
            <person name="Pacheco R."/>
            <person name="Padilla G."/>
            <person name="Ferreira P."/>
            <person name="Barriuso J."/>
            <person name="Kellner H."/>
            <person name="Castanera R."/>
            <person name="Alfaro M."/>
            <person name="Ramirez L."/>
            <person name="Pisabarro A.G."/>
            <person name="Kuo A."/>
            <person name="Tritt A."/>
            <person name="Lipzen A."/>
            <person name="He G."/>
            <person name="Yan M."/>
            <person name="Ng V."/>
            <person name="Cullen D."/>
            <person name="Martin F."/>
            <person name="Rosso M.-N."/>
            <person name="Henrissat B."/>
            <person name="Hibbett D."/>
            <person name="Martinez A.T."/>
            <person name="Grigoriev I.V."/>
        </authorList>
    </citation>
    <scope>NUCLEOTIDE SEQUENCE</scope>
    <source>
        <strain evidence="1">CBS 506.95</strain>
    </source>
</reference>
<dbReference type="AlphaFoldDB" id="A0A9P6JRH8"/>
<gene>
    <name evidence="1" type="ORF">CPB83DRAFT_764451</name>
</gene>
<dbReference type="OrthoDB" id="3251307at2759"/>
<dbReference type="EMBL" id="MU157844">
    <property type="protein sequence ID" value="KAF9529759.1"/>
    <property type="molecule type" value="Genomic_DNA"/>
</dbReference>
<organism evidence="1 2">
    <name type="scientific">Crepidotus variabilis</name>
    <dbReference type="NCBI Taxonomy" id="179855"/>
    <lineage>
        <taxon>Eukaryota</taxon>
        <taxon>Fungi</taxon>
        <taxon>Dikarya</taxon>
        <taxon>Basidiomycota</taxon>
        <taxon>Agaricomycotina</taxon>
        <taxon>Agaricomycetes</taxon>
        <taxon>Agaricomycetidae</taxon>
        <taxon>Agaricales</taxon>
        <taxon>Agaricineae</taxon>
        <taxon>Crepidotaceae</taxon>
        <taxon>Crepidotus</taxon>
    </lineage>
</organism>
<keyword evidence="2" id="KW-1185">Reference proteome</keyword>
<comment type="caution">
    <text evidence="1">The sequence shown here is derived from an EMBL/GenBank/DDBJ whole genome shotgun (WGS) entry which is preliminary data.</text>
</comment>
<name>A0A9P6JRH8_9AGAR</name>
<evidence type="ECO:0000313" key="1">
    <source>
        <dbReference type="EMBL" id="KAF9529759.1"/>
    </source>
</evidence>